<evidence type="ECO:0000256" key="12">
    <source>
        <dbReference type="ARBA" id="ARBA00034269"/>
    </source>
</evidence>
<dbReference type="Gene3D" id="3.30.460.20">
    <property type="entry name" value="CorA soluble domain-like"/>
    <property type="match status" value="1"/>
</dbReference>
<keyword evidence="9 13" id="KW-1133">Transmembrane helix</keyword>
<keyword evidence="5" id="KW-1003">Cell membrane</keyword>
<evidence type="ECO:0000256" key="5">
    <source>
        <dbReference type="ARBA" id="ARBA00022475"/>
    </source>
</evidence>
<keyword evidence="15" id="KW-1185">Reference proteome</keyword>
<evidence type="ECO:0000313" key="14">
    <source>
        <dbReference type="EMBL" id="MQT17891.1"/>
    </source>
</evidence>
<dbReference type="InterPro" id="IPR050829">
    <property type="entry name" value="CorA_MIT"/>
</dbReference>
<dbReference type="GO" id="GO:0015099">
    <property type="term" value="F:nickel cation transmembrane transporter activity"/>
    <property type="evidence" value="ECO:0007669"/>
    <property type="project" value="TreeGrafter"/>
</dbReference>
<protein>
    <recommendedName>
        <fullName evidence="3">Magnesium transport protein CorA</fullName>
    </recommendedName>
</protein>
<dbReference type="Proteomes" id="UP000481327">
    <property type="component" value="Unassembled WGS sequence"/>
</dbReference>
<keyword evidence="4" id="KW-0813">Transport</keyword>
<dbReference type="PANTHER" id="PTHR47685">
    <property type="entry name" value="MAGNESIUM TRANSPORT PROTEIN CORA"/>
    <property type="match status" value="1"/>
</dbReference>
<reference evidence="14 15" key="1">
    <citation type="submission" date="2019-09" db="EMBL/GenBank/DDBJ databases">
        <title>Polymorphobacter sp. isolated from a lake in China.</title>
        <authorList>
            <person name="Liu Z."/>
        </authorList>
    </citation>
    <scope>NUCLEOTIDE SEQUENCE [LARGE SCALE GENOMIC DNA]</scope>
    <source>
        <strain evidence="14 15">D40P</strain>
    </source>
</reference>
<evidence type="ECO:0000256" key="8">
    <source>
        <dbReference type="ARBA" id="ARBA00022842"/>
    </source>
</evidence>
<evidence type="ECO:0000256" key="11">
    <source>
        <dbReference type="ARBA" id="ARBA00023136"/>
    </source>
</evidence>
<dbReference type="FunFam" id="1.20.58.340:FF:000001">
    <property type="entry name" value="Magnesium transport protein CorA"/>
    <property type="match status" value="1"/>
</dbReference>
<proteinExistence type="inferred from homology"/>
<evidence type="ECO:0000256" key="3">
    <source>
        <dbReference type="ARBA" id="ARBA00019439"/>
    </source>
</evidence>
<dbReference type="InterPro" id="IPR045861">
    <property type="entry name" value="CorA_cytoplasmic_dom"/>
</dbReference>
<dbReference type="GO" id="GO:0015087">
    <property type="term" value="F:cobalt ion transmembrane transporter activity"/>
    <property type="evidence" value="ECO:0007669"/>
    <property type="project" value="TreeGrafter"/>
</dbReference>
<keyword evidence="6" id="KW-0997">Cell inner membrane</keyword>
<dbReference type="Gene3D" id="1.20.58.340">
    <property type="entry name" value="Magnesium transport protein CorA, transmembrane region"/>
    <property type="match status" value="2"/>
</dbReference>
<dbReference type="Pfam" id="PF01544">
    <property type="entry name" value="CorA"/>
    <property type="match status" value="1"/>
</dbReference>
<feature type="transmembrane region" description="Helical" evidence="13">
    <location>
        <begin position="298"/>
        <end position="318"/>
    </location>
</feature>
<evidence type="ECO:0000256" key="6">
    <source>
        <dbReference type="ARBA" id="ARBA00022519"/>
    </source>
</evidence>
<evidence type="ECO:0000256" key="1">
    <source>
        <dbReference type="ARBA" id="ARBA00004429"/>
    </source>
</evidence>
<comment type="subcellular location">
    <subcellularLocation>
        <location evidence="1">Cell inner membrane</location>
        <topology evidence="1">Multi-pass membrane protein</topology>
    </subcellularLocation>
</comment>
<sequence length="324" mass="35220">MLRVFVPGQPKPLTEIDARGALPSGAVWIDMFNPTHDEEAFVEAATGIGVPTRDEMAEIETSSRLYTEDGAIYMTATLATGIMRGAAESHAVSFVLTPAHLITVRYAEIVSFDRFAGHAERAPAMCATPPMALVNLLDGVVDRLADSIEHIGRDVDAISRKAFGRARGNGSQRLSNLVLQTLLVRLGSAQDSLSKARDSAVSLSRALGYLAFAAPKNADLGPHIKSLTRDLASLTDHATYMNGNITFLLDAALGFISIEQNAVLKIFSVGAIVFLPPTLIAGIYGMNFDFIPELHWHFGYPWALMLMVASAVLPYVFFRWRGWL</sequence>
<evidence type="ECO:0000256" key="7">
    <source>
        <dbReference type="ARBA" id="ARBA00022692"/>
    </source>
</evidence>
<dbReference type="InterPro" id="IPR045863">
    <property type="entry name" value="CorA_TM1_TM2"/>
</dbReference>
<evidence type="ECO:0000256" key="2">
    <source>
        <dbReference type="ARBA" id="ARBA00009765"/>
    </source>
</evidence>
<comment type="catalytic activity">
    <reaction evidence="12">
        <text>Mg(2+)(in) = Mg(2+)(out)</text>
        <dbReference type="Rhea" id="RHEA:29827"/>
        <dbReference type="ChEBI" id="CHEBI:18420"/>
    </reaction>
</comment>
<dbReference type="SUPFAM" id="SSF144083">
    <property type="entry name" value="Magnesium transport protein CorA, transmembrane region"/>
    <property type="match status" value="1"/>
</dbReference>
<dbReference type="InterPro" id="IPR002523">
    <property type="entry name" value="MgTranspt_CorA/ZnTranspt_ZntB"/>
</dbReference>
<name>A0A7C9GSH5_9SPHN</name>
<feature type="transmembrane region" description="Helical" evidence="13">
    <location>
        <begin position="266"/>
        <end position="286"/>
    </location>
</feature>
<comment type="similarity">
    <text evidence="2">Belongs to the CorA metal ion transporter (MIT) (TC 1.A.35) family.</text>
</comment>
<evidence type="ECO:0000256" key="4">
    <source>
        <dbReference type="ARBA" id="ARBA00022448"/>
    </source>
</evidence>
<dbReference type="GO" id="GO:0005886">
    <property type="term" value="C:plasma membrane"/>
    <property type="evidence" value="ECO:0007669"/>
    <property type="project" value="UniProtKB-SubCell"/>
</dbReference>
<dbReference type="RefSeq" id="WP_152578363.1">
    <property type="nucleotide sequence ID" value="NZ_JAATJI010000001.1"/>
</dbReference>
<keyword evidence="10" id="KW-0406">Ion transport</keyword>
<keyword evidence="8" id="KW-0460">Magnesium</keyword>
<dbReference type="CDD" id="cd12837">
    <property type="entry name" value="EcCorA-like_u1"/>
    <property type="match status" value="1"/>
</dbReference>
<evidence type="ECO:0000313" key="15">
    <source>
        <dbReference type="Proteomes" id="UP000481327"/>
    </source>
</evidence>
<dbReference type="AlphaFoldDB" id="A0A7C9GSH5"/>
<comment type="caution">
    <text evidence="14">The sequence shown here is derived from an EMBL/GenBank/DDBJ whole genome shotgun (WGS) entry which is preliminary data.</text>
</comment>
<dbReference type="GO" id="GO:0015095">
    <property type="term" value="F:magnesium ion transmembrane transporter activity"/>
    <property type="evidence" value="ECO:0007669"/>
    <property type="project" value="TreeGrafter"/>
</dbReference>
<keyword evidence="11 13" id="KW-0472">Membrane</keyword>
<dbReference type="PANTHER" id="PTHR47685:SF1">
    <property type="entry name" value="MAGNESIUM TRANSPORT PROTEIN CORA"/>
    <property type="match status" value="1"/>
</dbReference>
<organism evidence="14 15">
    <name type="scientific">Sandarakinorhabdus fusca</name>
    <dbReference type="NCBI Taxonomy" id="1439888"/>
    <lineage>
        <taxon>Bacteria</taxon>
        <taxon>Pseudomonadati</taxon>
        <taxon>Pseudomonadota</taxon>
        <taxon>Alphaproteobacteria</taxon>
        <taxon>Sphingomonadales</taxon>
        <taxon>Sphingosinicellaceae</taxon>
        <taxon>Sandarakinorhabdus</taxon>
    </lineage>
</organism>
<evidence type="ECO:0000256" key="9">
    <source>
        <dbReference type="ARBA" id="ARBA00022989"/>
    </source>
</evidence>
<gene>
    <name evidence="14" type="ORF">F3168_11545</name>
</gene>
<dbReference type="OrthoDB" id="9803416at2"/>
<keyword evidence="7 13" id="KW-0812">Transmembrane</keyword>
<evidence type="ECO:0000256" key="10">
    <source>
        <dbReference type="ARBA" id="ARBA00023065"/>
    </source>
</evidence>
<dbReference type="EMBL" id="WIOL01000004">
    <property type="protein sequence ID" value="MQT17891.1"/>
    <property type="molecule type" value="Genomic_DNA"/>
</dbReference>
<evidence type="ECO:0000256" key="13">
    <source>
        <dbReference type="SAM" id="Phobius"/>
    </source>
</evidence>
<dbReference type="SUPFAM" id="SSF143865">
    <property type="entry name" value="CorA soluble domain-like"/>
    <property type="match status" value="1"/>
</dbReference>
<accession>A0A7C9GSH5</accession>